<dbReference type="InterPro" id="IPR050221">
    <property type="entry name" value="26S_Proteasome_ATPase"/>
</dbReference>
<protein>
    <submittedName>
        <fullName evidence="5">ATPase</fullName>
    </submittedName>
</protein>
<dbReference type="InterPro" id="IPR003959">
    <property type="entry name" value="ATPase_AAA_core"/>
</dbReference>
<dbReference type="CDD" id="cd19481">
    <property type="entry name" value="RecA-like_protease"/>
    <property type="match status" value="1"/>
</dbReference>
<dbReference type="GO" id="GO:0005524">
    <property type="term" value="F:ATP binding"/>
    <property type="evidence" value="ECO:0007669"/>
    <property type="project" value="UniProtKB-KW"/>
</dbReference>
<dbReference type="InterPro" id="IPR027417">
    <property type="entry name" value="P-loop_NTPase"/>
</dbReference>
<dbReference type="EMBL" id="PJCG01000061">
    <property type="protein sequence ID" value="PKI19385.1"/>
    <property type="molecule type" value="Genomic_DNA"/>
</dbReference>
<evidence type="ECO:0000256" key="3">
    <source>
        <dbReference type="ARBA" id="ARBA00022840"/>
    </source>
</evidence>
<comment type="similarity">
    <text evidence="1">Belongs to the AAA ATPase family.</text>
</comment>
<dbReference type="RefSeq" id="WP_101196666.1">
    <property type="nucleotide sequence ID" value="NZ_PJCG01000061.1"/>
</dbReference>
<name>A0A2N1IMD5_9PSED</name>
<organism evidence="5 6">
    <name type="scientific">Pseudomonas monteilii</name>
    <dbReference type="NCBI Taxonomy" id="76759"/>
    <lineage>
        <taxon>Bacteria</taxon>
        <taxon>Pseudomonadati</taxon>
        <taxon>Pseudomonadota</taxon>
        <taxon>Gammaproteobacteria</taxon>
        <taxon>Pseudomonadales</taxon>
        <taxon>Pseudomonadaceae</taxon>
        <taxon>Pseudomonas</taxon>
    </lineage>
</organism>
<accession>A0A2N1IMD5</accession>
<proteinExistence type="inferred from homology"/>
<evidence type="ECO:0000256" key="1">
    <source>
        <dbReference type="ARBA" id="ARBA00006914"/>
    </source>
</evidence>
<evidence type="ECO:0000256" key="2">
    <source>
        <dbReference type="ARBA" id="ARBA00022741"/>
    </source>
</evidence>
<keyword evidence="2" id="KW-0547">Nucleotide-binding</keyword>
<evidence type="ECO:0000259" key="4">
    <source>
        <dbReference type="SMART" id="SM00382"/>
    </source>
</evidence>
<comment type="caution">
    <text evidence="5">The sequence shown here is derived from an EMBL/GenBank/DDBJ whole genome shotgun (WGS) entry which is preliminary data.</text>
</comment>
<dbReference type="Pfam" id="PF00004">
    <property type="entry name" value="AAA"/>
    <property type="match status" value="1"/>
</dbReference>
<dbReference type="InterPro" id="IPR003593">
    <property type="entry name" value="AAA+_ATPase"/>
</dbReference>
<dbReference type="Gene3D" id="3.40.50.300">
    <property type="entry name" value="P-loop containing nucleotide triphosphate hydrolases"/>
    <property type="match status" value="1"/>
</dbReference>
<evidence type="ECO:0000313" key="6">
    <source>
        <dbReference type="Proteomes" id="UP000233399"/>
    </source>
</evidence>
<dbReference type="Proteomes" id="UP000233399">
    <property type="component" value="Unassembled WGS sequence"/>
</dbReference>
<feature type="domain" description="AAA+ ATPase" evidence="4">
    <location>
        <begin position="120"/>
        <end position="252"/>
    </location>
</feature>
<gene>
    <name evidence="5" type="ORF">CXB65_23140</name>
</gene>
<sequence length="363" mass="40270">MTENITIPASELLVLIEASFNADYTSVRKTANAIAKHCLGSAPDVSKRIKLATRRNGVPLRASGYSESLPVDPKSRSVLVEEQSWPSSPIFLDENLKKTFDSFISSIKKYDLLSEHGLSGKMNLLMAGPPGTGKTLVAGHIAAALSMPLYVVRLDSLISSLLGDTAKNIRSVFDFIPQKNGIIFLDEFDAIAKLRNDTNELGELKRVVNTLIQAIDSLDDRAIVIAATNHAELLDRAIWRRFPYRMNFANPNEDLRVHLWNYFLFDDNGEHNTLSALSKISDDLSGADIESISLAARRLSIINECPLDTSQIAVDILLAKKCIERVDKKTICQILSRVFNLAQVEILSLIKISRQTLSTYLKD</sequence>
<evidence type="ECO:0000313" key="5">
    <source>
        <dbReference type="EMBL" id="PKI19385.1"/>
    </source>
</evidence>
<dbReference type="GO" id="GO:0016887">
    <property type="term" value="F:ATP hydrolysis activity"/>
    <property type="evidence" value="ECO:0007669"/>
    <property type="project" value="InterPro"/>
</dbReference>
<dbReference type="PANTHER" id="PTHR23073">
    <property type="entry name" value="26S PROTEASOME REGULATORY SUBUNIT"/>
    <property type="match status" value="1"/>
</dbReference>
<dbReference type="SMART" id="SM00382">
    <property type="entry name" value="AAA"/>
    <property type="match status" value="1"/>
</dbReference>
<keyword evidence="3" id="KW-0067">ATP-binding</keyword>
<dbReference type="AlphaFoldDB" id="A0A2N1IMD5"/>
<reference evidence="5 6" key="1">
    <citation type="submission" date="2017-12" db="EMBL/GenBank/DDBJ databases">
        <title>Isolation and characterization of an aerobic denitrifying Pseudomonas monteilii CY06 from aquaculture ponds.</title>
        <authorList>
            <person name="Ma Q."/>
            <person name="Cai Y."/>
            <person name="He Z."/>
        </authorList>
    </citation>
    <scope>NUCLEOTIDE SEQUENCE [LARGE SCALE GENOMIC DNA]</scope>
    <source>
        <strain evidence="5 6">CY06</strain>
    </source>
</reference>
<dbReference type="SUPFAM" id="SSF52540">
    <property type="entry name" value="P-loop containing nucleoside triphosphate hydrolases"/>
    <property type="match status" value="1"/>
</dbReference>